<dbReference type="PROSITE" id="PS51077">
    <property type="entry name" value="HTH_ICLR"/>
    <property type="match status" value="1"/>
</dbReference>
<dbReference type="Gene3D" id="3.30.450.40">
    <property type="match status" value="1"/>
</dbReference>
<reference evidence="6 7" key="1">
    <citation type="submission" date="2024-06" db="EMBL/GenBank/DDBJ databases">
        <title>The Natural Products Discovery Center: Release of the First 8490 Sequenced Strains for Exploring Actinobacteria Biosynthetic Diversity.</title>
        <authorList>
            <person name="Kalkreuter E."/>
            <person name="Kautsar S.A."/>
            <person name="Yang D."/>
            <person name="Bader C.D."/>
            <person name="Teijaro C.N."/>
            <person name="Fluegel L."/>
            <person name="Davis C.M."/>
            <person name="Simpson J.R."/>
            <person name="Lauterbach L."/>
            <person name="Steele A.D."/>
            <person name="Gui C."/>
            <person name="Meng S."/>
            <person name="Li G."/>
            <person name="Viehrig K."/>
            <person name="Ye F."/>
            <person name="Su P."/>
            <person name="Kiefer A.F."/>
            <person name="Nichols A."/>
            <person name="Cepeda A.J."/>
            <person name="Yan W."/>
            <person name="Fan B."/>
            <person name="Jiang Y."/>
            <person name="Adhikari A."/>
            <person name="Zheng C.-J."/>
            <person name="Schuster L."/>
            <person name="Cowan T.M."/>
            <person name="Smanski M.J."/>
            <person name="Chevrette M.G."/>
            <person name="De Carvalho L.P.S."/>
            <person name="Shen B."/>
        </authorList>
    </citation>
    <scope>NUCLEOTIDE SEQUENCE [LARGE SCALE GENOMIC DNA]</scope>
    <source>
        <strain evidence="6 7">NPDC077434</strain>
    </source>
</reference>
<name>A0ABV3LJ83_9MICO</name>
<dbReference type="InterPro" id="IPR014757">
    <property type="entry name" value="Tscrpt_reg_IclR_C"/>
</dbReference>
<accession>A0ABV3LJ83</accession>
<comment type="caution">
    <text evidence="6">The sequence shown here is derived from an EMBL/GenBank/DDBJ whole genome shotgun (WGS) entry which is preliminary data.</text>
</comment>
<dbReference type="Pfam" id="PF09339">
    <property type="entry name" value="HTH_IclR"/>
    <property type="match status" value="1"/>
</dbReference>
<evidence type="ECO:0000256" key="3">
    <source>
        <dbReference type="ARBA" id="ARBA00023163"/>
    </source>
</evidence>
<organism evidence="6 7">
    <name type="scientific">Microbacterium profundi</name>
    <dbReference type="NCBI Taxonomy" id="450380"/>
    <lineage>
        <taxon>Bacteria</taxon>
        <taxon>Bacillati</taxon>
        <taxon>Actinomycetota</taxon>
        <taxon>Actinomycetes</taxon>
        <taxon>Micrococcales</taxon>
        <taxon>Microbacteriaceae</taxon>
        <taxon>Microbacterium</taxon>
    </lineage>
</organism>
<proteinExistence type="predicted"/>
<dbReference type="PROSITE" id="PS51078">
    <property type="entry name" value="ICLR_ED"/>
    <property type="match status" value="1"/>
</dbReference>
<dbReference type="SUPFAM" id="SSF55781">
    <property type="entry name" value="GAF domain-like"/>
    <property type="match status" value="1"/>
</dbReference>
<dbReference type="Pfam" id="PF01614">
    <property type="entry name" value="IclR_C"/>
    <property type="match status" value="1"/>
</dbReference>
<dbReference type="InterPro" id="IPR029016">
    <property type="entry name" value="GAF-like_dom_sf"/>
</dbReference>
<evidence type="ECO:0000313" key="6">
    <source>
        <dbReference type="EMBL" id="MEW1975470.1"/>
    </source>
</evidence>
<dbReference type="EMBL" id="JBFBMH010000013">
    <property type="protein sequence ID" value="MEW1975470.1"/>
    <property type="molecule type" value="Genomic_DNA"/>
</dbReference>
<evidence type="ECO:0000259" key="4">
    <source>
        <dbReference type="PROSITE" id="PS51077"/>
    </source>
</evidence>
<feature type="domain" description="IclR-ED" evidence="5">
    <location>
        <begin position="75"/>
        <end position="257"/>
    </location>
</feature>
<evidence type="ECO:0000256" key="1">
    <source>
        <dbReference type="ARBA" id="ARBA00023015"/>
    </source>
</evidence>
<keyword evidence="7" id="KW-1185">Reference proteome</keyword>
<dbReference type="InterPro" id="IPR005471">
    <property type="entry name" value="Tscrpt_reg_IclR_N"/>
</dbReference>
<evidence type="ECO:0000256" key="2">
    <source>
        <dbReference type="ARBA" id="ARBA00023125"/>
    </source>
</evidence>
<dbReference type="PANTHER" id="PTHR30136:SF35">
    <property type="entry name" value="HTH-TYPE TRANSCRIPTIONAL REGULATOR RV1719"/>
    <property type="match status" value="1"/>
</dbReference>
<dbReference type="InterPro" id="IPR036388">
    <property type="entry name" value="WH-like_DNA-bd_sf"/>
</dbReference>
<evidence type="ECO:0000259" key="5">
    <source>
        <dbReference type="PROSITE" id="PS51078"/>
    </source>
</evidence>
<dbReference type="SMART" id="SM00346">
    <property type="entry name" value="HTH_ICLR"/>
    <property type="match status" value="1"/>
</dbReference>
<dbReference type="PANTHER" id="PTHR30136">
    <property type="entry name" value="HELIX-TURN-HELIX TRANSCRIPTIONAL REGULATOR, ICLR FAMILY"/>
    <property type="match status" value="1"/>
</dbReference>
<keyword evidence="3" id="KW-0804">Transcription</keyword>
<keyword evidence="1" id="KW-0805">Transcription regulation</keyword>
<dbReference type="SUPFAM" id="SSF46785">
    <property type="entry name" value="Winged helix' DNA-binding domain"/>
    <property type="match status" value="1"/>
</dbReference>
<dbReference type="InterPro" id="IPR036390">
    <property type="entry name" value="WH_DNA-bd_sf"/>
</dbReference>
<evidence type="ECO:0000313" key="7">
    <source>
        <dbReference type="Proteomes" id="UP001553715"/>
    </source>
</evidence>
<dbReference type="InterPro" id="IPR050707">
    <property type="entry name" value="HTH_MetabolicPath_Reg"/>
</dbReference>
<dbReference type="RefSeq" id="WP_366232966.1">
    <property type="nucleotide sequence ID" value="NZ_JBFBMH010000013.1"/>
</dbReference>
<keyword evidence="2" id="KW-0238">DNA-binding</keyword>
<protein>
    <submittedName>
        <fullName evidence="6">IclR family transcriptional regulator</fullName>
    </submittedName>
</protein>
<dbReference type="Proteomes" id="UP001553715">
    <property type="component" value="Unassembled WGS sequence"/>
</dbReference>
<gene>
    <name evidence="6" type="ORF">AB0301_10405</name>
</gene>
<sequence length="259" mass="27655">MSIEALPTKPADSTTARVSEVLLAFAGAEKPLGITDIARATGLSKAVVHRIVQELCNSSFVWQNPQTRKYQPGISAFALSDAANQSSQFRRIGLELLADLAEHTGETATLSGRIGHRRIYIGQVESAQLVRISVQVGSAQPLTIGASGAAILAFLPESEIAATLNAPIQYSNNRTLHDPDALRERLTLVAERGYARSEGERIADAVSFAAPVRNRFGEVIGCMSVAALASRLTPGRERDLAAHVMASADELSTRLAAQR</sequence>
<feature type="domain" description="HTH iclR-type" evidence="4">
    <location>
        <begin position="12"/>
        <end position="74"/>
    </location>
</feature>
<dbReference type="Gene3D" id="1.10.10.10">
    <property type="entry name" value="Winged helix-like DNA-binding domain superfamily/Winged helix DNA-binding domain"/>
    <property type="match status" value="1"/>
</dbReference>